<evidence type="ECO:0000313" key="2">
    <source>
        <dbReference type="EMBL" id="CDH60643.1"/>
    </source>
</evidence>
<dbReference type="AlphaFoldDB" id="A0A068SE53"/>
<proteinExistence type="predicted"/>
<name>A0A068SE53_9FUNG</name>
<dbReference type="EMBL" id="CBTN010000100">
    <property type="protein sequence ID" value="CDH60643.1"/>
    <property type="molecule type" value="Genomic_DNA"/>
</dbReference>
<feature type="compositionally biased region" description="Basic residues" evidence="1">
    <location>
        <begin position="188"/>
        <end position="201"/>
    </location>
</feature>
<evidence type="ECO:0000256" key="1">
    <source>
        <dbReference type="SAM" id="MobiDB-lite"/>
    </source>
</evidence>
<evidence type="ECO:0000313" key="3">
    <source>
        <dbReference type="Proteomes" id="UP000027586"/>
    </source>
</evidence>
<dbReference type="Proteomes" id="UP000027586">
    <property type="component" value="Unassembled WGS sequence"/>
</dbReference>
<reference evidence="2" key="1">
    <citation type="submission" date="2013-08" db="EMBL/GenBank/DDBJ databases">
        <title>Gene expansion shapes genome architecture in the human pathogen Lichtheimia corymbifera: an evolutionary genomics analysis in the ancient terrestrial Mucorales (Mucoromycotina).</title>
        <authorList>
            <person name="Schwartze V.U."/>
            <person name="Winter S."/>
            <person name="Shelest E."/>
            <person name="Marcet-Houben M."/>
            <person name="Horn F."/>
            <person name="Wehner S."/>
            <person name="Hoffmann K."/>
            <person name="Riege K."/>
            <person name="Sammeth M."/>
            <person name="Nowrousian M."/>
            <person name="Valiante V."/>
            <person name="Linde J."/>
            <person name="Jacobsen I.D."/>
            <person name="Marz M."/>
            <person name="Brakhage A.A."/>
            <person name="Gabaldon T."/>
            <person name="Bocker S."/>
            <person name="Voigt K."/>
        </authorList>
    </citation>
    <scope>NUCLEOTIDE SEQUENCE [LARGE SCALE GENOMIC DNA]</scope>
    <source>
        <strain evidence="2">FSU 9682</strain>
    </source>
</reference>
<accession>A0A068SE53</accession>
<organism evidence="2 3">
    <name type="scientific">Lichtheimia corymbifera JMRC:FSU:9682</name>
    <dbReference type="NCBI Taxonomy" id="1263082"/>
    <lineage>
        <taxon>Eukaryota</taxon>
        <taxon>Fungi</taxon>
        <taxon>Fungi incertae sedis</taxon>
        <taxon>Mucoromycota</taxon>
        <taxon>Mucoromycotina</taxon>
        <taxon>Mucoromycetes</taxon>
        <taxon>Mucorales</taxon>
        <taxon>Lichtheimiaceae</taxon>
        <taxon>Lichtheimia</taxon>
    </lineage>
</organism>
<feature type="region of interest" description="Disordered" evidence="1">
    <location>
        <begin position="185"/>
        <end position="204"/>
    </location>
</feature>
<keyword evidence="3" id="KW-1185">Reference proteome</keyword>
<gene>
    <name evidence="2" type="ORF">LCOR_11424.1</name>
</gene>
<sequence>MKEPTTPASIPGQILVMVAYHPVDGVAIKVVFGEGILLSIQRHQDIPIQATWSDHSLLAFSEVAIGGCYNQQHIYGSGWRGDMISRWLENASGYYSFKWGHLGTMTHAVVIREHERYECIYTRVLWHRKSIHNIISNWYHYSSLVLCHSVIFLQRSLVVCEPLPFIGGSCMVTDNMVKARISYQSNQHGRHYSPSKSQRQRQTKDRSYSMYVYDSNAHL</sequence>
<dbReference type="VEuPathDB" id="FungiDB:LCOR_11424.1"/>
<protein>
    <submittedName>
        <fullName evidence="2">Uncharacterized protein</fullName>
    </submittedName>
</protein>
<comment type="caution">
    <text evidence="2">The sequence shown here is derived from an EMBL/GenBank/DDBJ whole genome shotgun (WGS) entry which is preliminary data.</text>
</comment>